<evidence type="ECO:0000256" key="2">
    <source>
        <dbReference type="SAM" id="Phobius"/>
    </source>
</evidence>
<evidence type="ECO:0000313" key="3">
    <source>
        <dbReference type="EMBL" id="MBA5690633.1"/>
    </source>
</evidence>
<feature type="transmembrane region" description="Helical" evidence="2">
    <location>
        <begin position="146"/>
        <end position="163"/>
    </location>
</feature>
<keyword evidence="2" id="KW-0472">Membrane</keyword>
<keyword evidence="2" id="KW-0812">Transmembrane</keyword>
<dbReference type="Pfam" id="PF06961">
    <property type="entry name" value="DUF1294"/>
    <property type="match status" value="1"/>
</dbReference>
<accession>A0A7W2IND8</accession>
<dbReference type="AlphaFoldDB" id="A0A7W2IND8"/>
<protein>
    <submittedName>
        <fullName evidence="3">DUF1294 domain-containing protein</fullName>
    </submittedName>
</protein>
<dbReference type="RefSeq" id="WP_182157527.1">
    <property type="nucleotide sequence ID" value="NZ_JACEZU010000020.1"/>
</dbReference>
<name>A0A7W2IND8_9BURK</name>
<feature type="transmembrane region" description="Helical" evidence="2">
    <location>
        <begin position="57"/>
        <end position="78"/>
    </location>
</feature>
<sequence>MSTARRPRPADRRTSSNVAGSGRSTAAGGGRSKAADGGRGKATDASRGKAASATGGVGYLALAAFALLYLAATLLWRLPSWVALLYGVASVLCFAAYALDKAAAVRGRWRTPERTLLMLGLACGWPGAILAQQWLRHKSSKTAFRAVFWCTVAANVAAFTWLARWQAA</sequence>
<keyword evidence="2" id="KW-1133">Transmembrane helix</keyword>
<evidence type="ECO:0000313" key="4">
    <source>
        <dbReference type="Proteomes" id="UP000573499"/>
    </source>
</evidence>
<dbReference type="InterPro" id="IPR010718">
    <property type="entry name" value="DUF1294"/>
</dbReference>
<keyword evidence="4" id="KW-1185">Reference proteome</keyword>
<feature type="region of interest" description="Disordered" evidence="1">
    <location>
        <begin position="1"/>
        <end position="50"/>
    </location>
</feature>
<gene>
    <name evidence="3" type="ORF">H3H39_26710</name>
</gene>
<reference evidence="3 4" key="1">
    <citation type="submission" date="2020-07" db="EMBL/GenBank/DDBJ databases">
        <title>Novel species isolated from subtropical streams in China.</title>
        <authorList>
            <person name="Lu H."/>
        </authorList>
    </citation>
    <scope>NUCLEOTIDE SEQUENCE [LARGE SCALE GENOMIC DNA]</scope>
    <source>
        <strain evidence="3 4">LX47W</strain>
    </source>
</reference>
<comment type="caution">
    <text evidence="3">The sequence shown here is derived from an EMBL/GenBank/DDBJ whole genome shotgun (WGS) entry which is preliminary data.</text>
</comment>
<evidence type="ECO:0000256" key="1">
    <source>
        <dbReference type="SAM" id="MobiDB-lite"/>
    </source>
</evidence>
<feature type="transmembrane region" description="Helical" evidence="2">
    <location>
        <begin position="84"/>
        <end position="104"/>
    </location>
</feature>
<organism evidence="3 4">
    <name type="scientific">Rugamonas apoptosis</name>
    <dbReference type="NCBI Taxonomy" id="2758570"/>
    <lineage>
        <taxon>Bacteria</taxon>
        <taxon>Pseudomonadati</taxon>
        <taxon>Pseudomonadota</taxon>
        <taxon>Betaproteobacteria</taxon>
        <taxon>Burkholderiales</taxon>
        <taxon>Oxalobacteraceae</taxon>
        <taxon>Telluria group</taxon>
        <taxon>Rugamonas</taxon>
    </lineage>
</organism>
<dbReference type="EMBL" id="JACEZU010000020">
    <property type="protein sequence ID" value="MBA5690633.1"/>
    <property type="molecule type" value="Genomic_DNA"/>
</dbReference>
<proteinExistence type="predicted"/>
<feature type="compositionally biased region" description="Basic and acidic residues" evidence="1">
    <location>
        <begin position="33"/>
        <end position="47"/>
    </location>
</feature>
<dbReference type="Proteomes" id="UP000573499">
    <property type="component" value="Unassembled WGS sequence"/>
</dbReference>